<organism evidence="2">
    <name type="scientific">Aliivibrio wodanis</name>
    <dbReference type="NCBI Taxonomy" id="80852"/>
    <lineage>
        <taxon>Bacteria</taxon>
        <taxon>Pseudomonadati</taxon>
        <taxon>Pseudomonadota</taxon>
        <taxon>Gammaproteobacteria</taxon>
        <taxon>Vibrionales</taxon>
        <taxon>Vibrionaceae</taxon>
        <taxon>Aliivibrio</taxon>
    </lineage>
</organism>
<dbReference type="AlphaFoldDB" id="A0A5Q4ZS45"/>
<sequence>MTGFLLLFYGEIAIITSVSILIGVCFVSRFTLPIIDKQSPFQKEFEPVIRDLIAHVRSAVPKSLHSIYLYGSVARRQATPGRSNLDVTIITTLPLTNKEQTLVNTIKVRFQSKYPQITGVTFNIGEAKEVLQLESIFSWGFWLRHCCVCIFGDDLSTRFGDFEPSWEIAKNMNMDIEEWLQVYIKKISTNQNIETQVEQQKTIAKKVLRSCYSLVMHRDKGWYDHPVLCARKFLEYYPDKQVEIERLVMLLKGRKIPKRSVIALLKEFGDWVVSEFNKIERKIG</sequence>
<dbReference type="Gene3D" id="3.30.460.10">
    <property type="entry name" value="Beta Polymerase, domain 2"/>
    <property type="match status" value="1"/>
</dbReference>
<proteinExistence type="predicted"/>
<dbReference type="InterPro" id="IPR043519">
    <property type="entry name" value="NT_sf"/>
</dbReference>
<evidence type="ECO:0008006" key="3">
    <source>
        <dbReference type="Google" id="ProtNLM"/>
    </source>
</evidence>
<name>A0A5Q4ZS45_9GAMM</name>
<keyword evidence="1" id="KW-0472">Membrane</keyword>
<dbReference type="EMBL" id="LR721750">
    <property type="protein sequence ID" value="VVV04532.1"/>
    <property type="molecule type" value="Genomic_DNA"/>
</dbReference>
<accession>A0A5Q4ZS45</accession>
<reference evidence="2" key="1">
    <citation type="submission" date="2019-09" db="EMBL/GenBank/DDBJ databases">
        <authorList>
            <person name="Hjerde E."/>
        </authorList>
    </citation>
    <scope>NUCLEOTIDE SEQUENCE</scope>
    <source>
        <strain evidence="2">06/09/160</strain>
    </source>
</reference>
<keyword evidence="1" id="KW-0812">Transmembrane</keyword>
<evidence type="ECO:0000313" key="2">
    <source>
        <dbReference type="EMBL" id="VVV04532.1"/>
    </source>
</evidence>
<keyword evidence="1" id="KW-1133">Transmembrane helix</keyword>
<dbReference type="CDD" id="cd05403">
    <property type="entry name" value="NT_KNTase_like"/>
    <property type="match status" value="1"/>
</dbReference>
<evidence type="ECO:0000256" key="1">
    <source>
        <dbReference type="SAM" id="Phobius"/>
    </source>
</evidence>
<dbReference type="SUPFAM" id="SSF81301">
    <property type="entry name" value="Nucleotidyltransferase"/>
    <property type="match status" value="1"/>
</dbReference>
<feature type="transmembrane region" description="Helical" evidence="1">
    <location>
        <begin position="6"/>
        <end position="27"/>
    </location>
</feature>
<gene>
    <name evidence="2" type="ORF">AW0309160_01934</name>
</gene>
<protein>
    <recommendedName>
        <fullName evidence="3">Polymerase nucleotidyl transferase domain-containing protein</fullName>
    </recommendedName>
</protein>